<comment type="caution">
    <text evidence="1">The sequence shown here is derived from an EMBL/GenBank/DDBJ whole genome shotgun (WGS) entry which is preliminary data.</text>
</comment>
<evidence type="ECO:0000313" key="1">
    <source>
        <dbReference type="EMBL" id="PKF69417.1"/>
    </source>
</evidence>
<name>A0A2N0X9R2_9CORY</name>
<dbReference type="AlphaFoldDB" id="A0A2N0X9R2"/>
<sequence length="129" mass="12720">MVRGELLLAATAHAEQAAEATQGVHDALGGLHALLGVVEALAGQLGLLNLLLVGLAGLHGGGSGHGGGNGGAGGDGHGGHGNGQLAGELHALFPLTSIDMSVAHAGYARYLKVKIATKWFSGKGSVRFS</sequence>
<dbReference type="Proteomes" id="UP000233249">
    <property type="component" value="Unassembled WGS sequence"/>
</dbReference>
<organism evidence="1 2">
    <name type="scientific">Corynebacterium mastitidis</name>
    <dbReference type="NCBI Taxonomy" id="161890"/>
    <lineage>
        <taxon>Bacteria</taxon>
        <taxon>Bacillati</taxon>
        <taxon>Actinomycetota</taxon>
        <taxon>Actinomycetes</taxon>
        <taxon>Mycobacteriales</taxon>
        <taxon>Corynebacteriaceae</taxon>
        <taxon>Corynebacterium</taxon>
    </lineage>
</organism>
<accession>A0A2N0X9R2</accession>
<evidence type="ECO:0000313" key="2">
    <source>
        <dbReference type="Proteomes" id="UP000233249"/>
    </source>
</evidence>
<dbReference type="EMBL" id="PJAF01000003">
    <property type="protein sequence ID" value="PKF69417.1"/>
    <property type="molecule type" value="Genomic_DNA"/>
</dbReference>
<protein>
    <submittedName>
        <fullName evidence="1">Uncharacterized protein</fullName>
    </submittedName>
</protein>
<proteinExistence type="predicted"/>
<gene>
    <name evidence="1" type="ORF">CXB45_01850</name>
</gene>
<reference evidence="1 2" key="1">
    <citation type="submission" date="2017-12" db="EMBL/GenBank/DDBJ databases">
        <title>Corynebacterium mastitidis 16-1433 Genome.</title>
        <authorList>
            <person name="Gulvik C.A."/>
        </authorList>
    </citation>
    <scope>NUCLEOTIDE SEQUENCE [LARGE SCALE GENOMIC DNA]</scope>
    <source>
        <strain evidence="1 2">16-1433</strain>
    </source>
</reference>